<comment type="caution">
    <text evidence="10">The sequence shown here is derived from an EMBL/GenBank/DDBJ whole genome shotgun (WGS) entry which is preliminary data.</text>
</comment>
<accession>E7RPZ1</accession>
<feature type="active site" description="Proton acceptor; for enolization step" evidence="8">
    <location>
        <position position="92"/>
    </location>
</feature>
<evidence type="ECO:0000256" key="2">
    <source>
        <dbReference type="ARBA" id="ARBA00022533"/>
    </source>
</evidence>
<dbReference type="Proteomes" id="UP000005580">
    <property type="component" value="Unassembled WGS sequence"/>
</dbReference>
<dbReference type="STRING" id="28134.SAMN05444288_1630"/>
<evidence type="ECO:0000256" key="5">
    <source>
        <dbReference type="ARBA" id="ARBA00055188"/>
    </source>
</evidence>
<dbReference type="GO" id="GO:0019262">
    <property type="term" value="P:N-acetylneuraminate catabolic process"/>
    <property type="evidence" value="ECO:0007669"/>
    <property type="project" value="UniProtKB-UniRule"/>
</dbReference>
<dbReference type="PANTHER" id="PTHR11280">
    <property type="entry name" value="GLUCOSAMINE-6-PHOSPHATE ISOMERASE"/>
    <property type="match status" value="1"/>
</dbReference>
<dbReference type="GO" id="GO:0006046">
    <property type="term" value="P:N-acetylglucosamine catabolic process"/>
    <property type="evidence" value="ECO:0007669"/>
    <property type="project" value="UniProtKB-UniRule"/>
</dbReference>
<feature type="domain" description="Glucosamine/galactosamine-6-phosphate isomerase" evidence="9">
    <location>
        <begin position="28"/>
        <end position="244"/>
    </location>
</feature>
<name>E7RPZ1_9BACT</name>
<dbReference type="PROSITE" id="PS01161">
    <property type="entry name" value="GLC_GALNAC_ISOMERASE"/>
    <property type="match status" value="1"/>
</dbReference>
<dbReference type="SUPFAM" id="SSF100950">
    <property type="entry name" value="NagB/RpiA/CoA transferase-like"/>
    <property type="match status" value="1"/>
</dbReference>
<dbReference type="GO" id="GO:0006043">
    <property type="term" value="P:glucosamine catabolic process"/>
    <property type="evidence" value="ECO:0007669"/>
    <property type="project" value="TreeGrafter"/>
</dbReference>
<feature type="site" description="Part of the allosteric site" evidence="8">
    <location>
        <position position="180"/>
    </location>
</feature>
<dbReference type="EC" id="3.5.99.6" evidence="8"/>
<evidence type="ECO:0000313" key="10">
    <source>
        <dbReference type="EMBL" id="EFZ37184.1"/>
    </source>
</evidence>
<dbReference type="GO" id="GO:0005975">
    <property type="term" value="P:carbohydrate metabolic process"/>
    <property type="evidence" value="ECO:0007669"/>
    <property type="project" value="InterPro"/>
</dbReference>
<sequence length="283" mass="31890">MSAKMQQIKNKEYNYINFKIMRLIIEPDYAALSHWAAEHVVRRINEFKPTAERKFVLGLPTGSSPEGMYSELVKAYKEGRVSFKNVVTFNMDEYVALPVEHPESYHSFMARNLFDHIDCPKENVHILNGNAPDLAEECKHYEQMIREAGGIDLFIGGIGPDGHIAFNEPCSSLASRTRVKTLTTDTIIANSRFFGNDINKVPKHALTVGVGTVMDAREVMILVNGHHKARALRAAVEGGITQMWTISALQLHEHGIIVCDEPATDELKVGTYRYFKDIEKDNL</sequence>
<dbReference type="eggNOG" id="COG0363">
    <property type="taxonomic scope" value="Bacteria"/>
</dbReference>
<comment type="function">
    <text evidence="5 8">Catalyzes the reversible isomerization-deamination of glucosamine 6-phosphate (GlcN6P) to form fructose 6-phosphate (Fru6P) and ammonium ion.</text>
</comment>
<evidence type="ECO:0000256" key="1">
    <source>
        <dbReference type="ARBA" id="ARBA00000644"/>
    </source>
</evidence>
<evidence type="ECO:0000256" key="7">
    <source>
        <dbReference type="ARBA" id="ARBA00061194"/>
    </source>
</evidence>
<keyword evidence="4 8" id="KW-0119">Carbohydrate metabolism</keyword>
<evidence type="ECO:0000256" key="3">
    <source>
        <dbReference type="ARBA" id="ARBA00022801"/>
    </source>
</evidence>
<dbReference type="GO" id="GO:0042802">
    <property type="term" value="F:identical protein binding"/>
    <property type="evidence" value="ECO:0007669"/>
    <property type="project" value="TreeGrafter"/>
</dbReference>
<evidence type="ECO:0000259" key="9">
    <source>
        <dbReference type="Pfam" id="PF01182"/>
    </source>
</evidence>
<dbReference type="InterPro" id="IPR037171">
    <property type="entry name" value="NagB/RpiA_transferase-like"/>
</dbReference>
<dbReference type="FunFam" id="3.40.50.1360:FF:000002">
    <property type="entry name" value="Glucosamine-6-phosphate deaminase"/>
    <property type="match status" value="1"/>
</dbReference>
<evidence type="ECO:0000256" key="6">
    <source>
        <dbReference type="ARBA" id="ARBA00060525"/>
    </source>
</evidence>
<reference evidence="10" key="1">
    <citation type="submission" date="2011-01" db="EMBL/GenBank/DDBJ databases">
        <authorList>
            <person name="Muzny D."/>
            <person name="Qin X."/>
            <person name="Buhay C."/>
            <person name="Dugan-Rocha S."/>
            <person name="Ding Y."/>
            <person name="Chen G."/>
            <person name="Hawes A."/>
            <person name="Holder M."/>
            <person name="Jhangiani S."/>
            <person name="Johnson A."/>
            <person name="Khan Z."/>
            <person name="Li Z."/>
            <person name="Liu W."/>
            <person name="Liu X."/>
            <person name="Perez L."/>
            <person name="Shen H."/>
            <person name="Wang Q."/>
            <person name="Watt J."/>
            <person name="Xi L."/>
            <person name="Xin Y."/>
            <person name="Zhou J."/>
            <person name="Deng J."/>
            <person name="Jiang H."/>
            <person name="Liu Y."/>
            <person name="Qu J."/>
            <person name="Song X.-Z."/>
            <person name="Zhang L."/>
            <person name="Villasana D."/>
            <person name="Johnson A."/>
            <person name="Liu J."/>
            <person name="Liyanage D."/>
            <person name="Lorensuhewa L."/>
            <person name="Robinson T."/>
            <person name="Song A."/>
            <person name="Song B.-B."/>
            <person name="Dinh H."/>
            <person name="Thornton R."/>
            <person name="Coyle M."/>
            <person name="Francisco L."/>
            <person name="Jackson L."/>
            <person name="Javaid M."/>
            <person name="Korchina V."/>
            <person name="Kovar C."/>
            <person name="Mata R."/>
            <person name="Mathew T."/>
            <person name="Ngo R."/>
            <person name="Nguyen L."/>
            <person name="Nguyen N."/>
            <person name="Okwuonu G."/>
            <person name="Ongeri F."/>
            <person name="Pham C."/>
            <person name="Simmons D."/>
            <person name="Wilczek-Boney K."/>
            <person name="Hale W."/>
            <person name="Jakkamsetti A."/>
            <person name="Pham P."/>
            <person name="Ruth R."/>
            <person name="San Lucas F."/>
            <person name="Warren J."/>
            <person name="Zhang J."/>
            <person name="Zhao Z."/>
            <person name="Zhou C."/>
            <person name="Zhu D."/>
            <person name="Lee S."/>
            <person name="Bess C."/>
            <person name="Blankenburg K."/>
            <person name="Forbes L."/>
            <person name="Fu Q."/>
            <person name="Gubbala S."/>
            <person name="Hirani K."/>
            <person name="Jayaseelan J.C."/>
            <person name="Lara F."/>
            <person name="Munidasa M."/>
            <person name="Palculict T."/>
            <person name="Patil S."/>
            <person name="Pu L.-L."/>
            <person name="Saada N."/>
            <person name="Tang L."/>
            <person name="Weissenberger G."/>
            <person name="Zhu Y."/>
            <person name="Hemphill L."/>
            <person name="Shang Y."/>
            <person name="Youmans B."/>
            <person name="Ayvaz T."/>
            <person name="Ross M."/>
            <person name="Santibanez J."/>
            <person name="Aqrawi P."/>
            <person name="Gross S."/>
            <person name="Joshi V."/>
            <person name="Fowler G."/>
            <person name="Nazareth L."/>
            <person name="Reid J."/>
            <person name="Worley K."/>
            <person name="Petrosino J."/>
            <person name="Highlander S."/>
            <person name="Gibbs R."/>
        </authorList>
    </citation>
    <scope>NUCLEOTIDE SEQUENCE [LARGE SCALE GENOMIC DNA]</scope>
    <source>
        <strain evidence="10">ATCC 33269</strain>
    </source>
</reference>
<dbReference type="HOGENOM" id="CLU_049611_0_1_10"/>
<evidence type="ECO:0000256" key="4">
    <source>
        <dbReference type="ARBA" id="ARBA00023277"/>
    </source>
</evidence>
<feature type="site" description="Part of the allosteric site" evidence="8">
    <location>
        <position position="171"/>
    </location>
</feature>
<feature type="site" description="Part of the allosteric site" evidence="8">
    <location>
        <position position="178"/>
    </location>
</feature>
<dbReference type="AlphaFoldDB" id="E7RPZ1"/>
<dbReference type="UniPathway" id="UPA00629">
    <property type="reaction ID" value="UER00684"/>
</dbReference>
<feature type="active site" description="Proton acceptor; for ring-opening step" evidence="8">
    <location>
        <position position="163"/>
    </location>
</feature>
<feature type="active site" description="For ring-opening step" evidence="8">
    <location>
        <position position="161"/>
    </location>
</feature>
<dbReference type="HAMAP" id="MF_01241">
    <property type="entry name" value="GlcN6P_deamin"/>
    <property type="match status" value="1"/>
</dbReference>
<dbReference type="GO" id="GO:0005829">
    <property type="term" value="C:cytosol"/>
    <property type="evidence" value="ECO:0007669"/>
    <property type="project" value="UniProtKB-ARBA"/>
</dbReference>
<dbReference type="Gene3D" id="3.40.50.1360">
    <property type="match status" value="1"/>
</dbReference>
<dbReference type="NCBIfam" id="TIGR00502">
    <property type="entry name" value="nagB"/>
    <property type="match status" value="1"/>
</dbReference>
<protein>
    <recommendedName>
        <fullName evidence="8">Glucosamine-6-phosphate deaminase</fullName>
        <ecNumber evidence="8">3.5.99.6</ecNumber>
    </recommendedName>
    <alternativeName>
        <fullName evidence="8">GlcN6P deaminase</fullName>
        <shortName evidence="8">GNPDA</shortName>
    </alternativeName>
    <alternativeName>
        <fullName evidence="8">Glucosamine-6-phosphate isomerase</fullName>
    </alternativeName>
</protein>
<dbReference type="PANTHER" id="PTHR11280:SF5">
    <property type="entry name" value="GLUCOSAMINE-6-PHOSPHATE ISOMERASE"/>
    <property type="match status" value="1"/>
</dbReference>
<feature type="site" description="Part of the allosteric site" evidence="8">
    <location>
        <position position="181"/>
    </location>
</feature>
<dbReference type="EMBL" id="AEPE02000004">
    <property type="protein sequence ID" value="EFZ37184.1"/>
    <property type="molecule type" value="Genomic_DNA"/>
</dbReference>
<dbReference type="InterPro" id="IPR004547">
    <property type="entry name" value="Glucosamine6P_isomerase"/>
</dbReference>
<dbReference type="CDD" id="cd01399">
    <property type="entry name" value="GlcN6P_deaminase"/>
    <property type="match status" value="1"/>
</dbReference>
<comment type="caution">
    <text evidence="8">Lacks conserved residue(s) required for the propagation of feature annotation.</text>
</comment>
<comment type="catalytic activity">
    <reaction evidence="1 8">
        <text>alpha-D-glucosamine 6-phosphate + H2O = beta-D-fructose 6-phosphate + NH4(+)</text>
        <dbReference type="Rhea" id="RHEA:12172"/>
        <dbReference type="ChEBI" id="CHEBI:15377"/>
        <dbReference type="ChEBI" id="CHEBI:28938"/>
        <dbReference type="ChEBI" id="CHEBI:57634"/>
        <dbReference type="ChEBI" id="CHEBI:75989"/>
        <dbReference type="EC" id="3.5.99.6"/>
    </reaction>
</comment>
<comment type="similarity">
    <text evidence="7 8">Belongs to the glucosamine/galactosamine-6-phosphate isomerase family. NagB subfamily.</text>
</comment>
<feature type="active site" description="For ring-opening step" evidence="8">
    <location>
        <position position="168"/>
    </location>
</feature>
<dbReference type="InterPro" id="IPR006148">
    <property type="entry name" value="Glc/Gal-6P_isomerase"/>
</dbReference>
<comment type="activity regulation">
    <text evidence="8">Allosterically activated by N-acetylglucosamine 6-phosphate (GlcNAc6P).</text>
</comment>
<gene>
    <name evidence="8 10" type="primary">nagB</name>
    <name evidence="10" type="ORF">HMPREF0663_11242</name>
</gene>
<keyword evidence="3 8" id="KW-0378">Hydrolase</keyword>
<keyword evidence="11" id="KW-1185">Reference proteome</keyword>
<dbReference type="InterPro" id="IPR018321">
    <property type="entry name" value="Glucosamine6P_isomerase_CS"/>
</dbReference>
<evidence type="ECO:0000313" key="11">
    <source>
        <dbReference type="Proteomes" id="UP000005580"/>
    </source>
</evidence>
<comment type="pathway">
    <text evidence="6 8">Amino-sugar metabolism; N-acetylneuraminate degradation; D-fructose 6-phosphate from N-acetylneuraminate: step 5/5.</text>
</comment>
<organism evidence="10 11">
    <name type="scientific">Hoylesella oralis ATCC 33269</name>
    <dbReference type="NCBI Taxonomy" id="873533"/>
    <lineage>
        <taxon>Bacteria</taxon>
        <taxon>Pseudomonadati</taxon>
        <taxon>Bacteroidota</taxon>
        <taxon>Bacteroidia</taxon>
        <taxon>Bacteroidales</taxon>
        <taxon>Prevotellaceae</taxon>
        <taxon>Hoylesella</taxon>
    </lineage>
</organism>
<keyword evidence="2 8" id="KW-0021">Allosteric enzyme</keyword>
<proteinExistence type="inferred from homology"/>
<dbReference type="GO" id="GO:0004342">
    <property type="term" value="F:glucosamine-6-phosphate deaminase activity"/>
    <property type="evidence" value="ECO:0007669"/>
    <property type="project" value="UniProtKB-UniRule"/>
</dbReference>
<dbReference type="Pfam" id="PF01182">
    <property type="entry name" value="Glucosamine_iso"/>
    <property type="match status" value="1"/>
</dbReference>
<evidence type="ECO:0000256" key="8">
    <source>
        <dbReference type="HAMAP-Rule" id="MF_01241"/>
    </source>
</evidence>